<dbReference type="AlphaFoldDB" id="A0A0P0VV44"/>
<sequence>RQPHRVARFSSPLPSPRRFLPSPLRREVDGGEQRWRRVWRRRGAAVEADLAARSSPAAPLPSGAGSPAAPLPSRARARRLLPSSLRHELGGGE</sequence>
<organism evidence="2 3">
    <name type="scientific">Oryza sativa subsp. japonica</name>
    <name type="common">Rice</name>
    <dbReference type="NCBI Taxonomy" id="39947"/>
    <lineage>
        <taxon>Eukaryota</taxon>
        <taxon>Viridiplantae</taxon>
        <taxon>Streptophyta</taxon>
        <taxon>Embryophyta</taxon>
        <taxon>Tracheophyta</taxon>
        <taxon>Spermatophyta</taxon>
        <taxon>Magnoliopsida</taxon>
        <taxon>Liliopsida</taxon>
        <taxon>Poales</taxon>
        <taxon>Poaceae</taxon>
        <taxon>BOP clade</taxon>
        <taxon>Oryzoideae</taxon>
        <taxon>Oryzeae</taxon>
        <taxon>Oryzinae</taxon>
        <taxon>Oryza</taxon>
        <taxon>Oryza sativa</taxon>
    </lineage>
</organism>
<protein>
    <submittedName>
        <fullName evidence="2">Os03g0231400 protein</fullName>
    </submittedName>
</protein>
<dbReference type="Proteomes" id="UP000059680">
    <property type="component" value="Chromosome 3"/>
</dbReference>
<evidence type="ECO:0000313" key="3">
    <source>
        <dbReference type="Proteomes" id="UP000059680"/>
    </source>
</evidence>
<proteinExistence type="predicted"/>
<reference evidence="2 3" key="3">
    <citation type="journal article" date="2013" name="Rice">
        <title>Improvement of the Oryza sativa Nipponbare reference genome using next generation sequence and optical map data.</title>
        <authorList>
            <person name="Kawahara Y."/>
            <person name="de la Bastide M."/>
            <person name="Hamilton J.P."/>
            <person name="Kanamori H."/>
            <person name="McCombie W.R."/>
            <person name="Ouyang S."/>
            <person name="Schwartz D.C."/>
            <person name="Tanaka T."/>
            <person name="Wu J."/>
            <person name="Zhou S."/>
            <person name="Childs K.L."/>
            <person name="Davidson R.M."/>
            <person name="Lin H."/>
            <person name="Quesada-Ocampo L."/>
            <person name="Vaillancourt B."/>
            <person name="Sakai H."/>
            <person name="Lee S.S."/>
            <person name="Kim J."/>
            <person name="Numa H."/>
            <person name="Itoh T."/>
            <person name="Buell C.R."/>
            <person name="Matsumoto T."/>
        </authorList>
    </citation>
    <scope>NUCLEOTIDE SEQUENCE [LARGE SCALE GENOMIC DNA]</scope>
    <source>
        <strain evidence="3">cv. Nipponbare</strain>
    </source>
</reference>
<evidence type="ECO:0000313" key="2">
    <source>
        <dbReference type="EMBL" id="BAS83102.1"/>
    </source>
</evidence>
<evidence type="ECO:0000256" key="1">
    <source>
        <dbReference type="SAM" id="MobiDB-lite"/>
    </source>
</evidence>
<feature type="non-terminal residue" evidence="2">
    <location>
        <position position="1"/>
    </location>
</feature>
<accession>A0A0P0VV44</accession>
<reference evidence="3" key="1">
    <citation type="journal article" date="2005" name="Nature">
        <title>The map-based sequence of the rice genome.</title>
        <authorList>
            <consortium name="International rice genome sequencing project (IRGSP)"/>
            <person name="Matsumoto T."/>
            <person name="Wu J."/>
            <person name="Kanamori H."/>
            <person name="Katayose Y."/>
            <person name="Fujisawa M."/>
            <person name="Namiki N."/>
            <person name="Mizuno H."/>
            <person name="Yamamoto K."/>
            <person name="Antonio B.A."/>
            <person name="Baba T."/>
            <person name="Sakata K."/>
            <person name="Nagamura Y."/>
            <person name="Aoki H."/>
            <person name="Arikawa K."/>
            <person name="Arita K."/>
            <person name="Bito T."/>
            <person name="Chiden Y."/>
            <person name="Fujitsuka N."/>
            <person name="Fukunaka R."/>
            <person name="Hamada M."/>
            <person name="Harada C."/>
            <person name="Hayashi A."/>
            <person name="Hijishita S."/>
            <person name="Honda M."/>
            <person name="Hosokawa S."/>
            <person name="Ichikawa Y."/>
            <person name="Idonuma A."/>
            <person name="Iijima M."/>
            <person name="Ikeda M."/>
            <person name="Ikeno M."/>
            <person name="Ito K."/>
            <person name="Ito S."/>
            <person name="Ito T."/>
            <person name="Ito Y."/>
            <person name="Ito Y."/>
            <person name="Iwabuchi A."/>
            <person name="Kamiya K."/>
            <person name="Karasawa W."/>
            <person name="Kurita K."/>
            <person name="Katagiri S."/>
            <person name="Kikuta A."/>
            <person name="Kobayashi H."/>
            <person name="Kobayashi N."/>
            <person name="Machita K."/>
            <person name="Maehara T."/>
            <person name="Masukawa M."/>
            <person name="Mizubayashi T."/>
            <person name="Mukai Y."/>
            <person name="Nagasaki H."/>
            <person name="Nagata Y."/>
            <person name="Naito S."/>
            <person name="Nakashima M."/>
            <person name="Nakama Y."/>
            <person name="Nakamichi Y."/>
            <person name="Nakamura M."/>
            <person name="Meguro A."/>
            <person name="Negishi M."/>
            <person name="Ohta I."/>
            <person name="Ohta T."/>
            <person name="Okamoto M."/>
            <person name="Ono N."/>
            <person name="Saji S."/>
            <person name="Sakaguchi M."/>
            <person name="Sakai K."/>
            <person name="Shibata M."/>
            <person name="Shimokawa T."/>
            <person name="Song J."/>
            <person name="Takazaki Y."/>
            <person name="Terasawa K."/>
            <person name="Tsugane M."/>
            <person name="Tsuji K."/>
            <person name="Ueda S."/>
            <person name="Waki K."/>
            <person name="Yamagata H."/>
            <person name="Yamamoto M."/>
            <person name="Yamamoto S."/>
            <person name="Yamane H."/>
            <person name="Yoshiki S."/>
            <person name="Yoshihara R."/>
            <person name="Yukawa K."/>
            <person name="Zhong H."/>
            <person name="Yano M."/>
            <person name="Yuan Q."/>
            <person name="Ouyang S."/>
            <person name="Liu J."/>
            <person name="Jones K.M."/>
            <person name="Gansberger K."/>
            <person name="Moffat K."/>
            <person name="Hill J."/>
            <person name="Bera J."/>
            <person name="Fadrosh D."/>
            <person name="Jin S."/>
            <person name="Johri S."/>
            <person name="Kim M."/>
            <person name="Overton L."/>
            <person name="Reardon M."/>
            <person name="Tsitrin T."/>
            <person name="Vuong H."/>
            <person name="Weaver B."/>
            <person name="Ciecko A."/>
            <person name="Tallon L."/>
            <person name="Jackson J."/>
            <person name="Pai G."/>
            <person name="Aken S.V."/>
            <person name="Utterback T."/>
            <person name="Reidmuller S."/>
            <person name="Feldblyum T."/>
            <person name="Hsiao J."/>
            <person name="Zismann V."/>
            <person name="Iobst S."/>
            <person name="de Vazeille A.R."/>
            <person name="Buell C.R."/>
            <person name="Ying K."/>
            <person name="Li Y."/>
            <person name="Lu T."/>
            <person name="Huang Y."/>
            <person name="Zhao Q."/>
            <person name="Feng Q."/>
            <person name="Zhang L."/>
            <person name="Zhu J."/>
            <person name="Weng Q."/>
            <person name="Mu J."/>
            <person name="Lu Y."/>
            <person name="Fan D."/>
            <person name="Liu Y."/>
            <person name="Guan J."/>
            <person name="Zhang Y."/>
            <person name="Yu S."/>
            <person name="Liu X."/>
            <person name="Zhang Y."/>
            <person name="Hong G."/>
            <person name="Han B."/>
            <person name="Choisne N."/>
            <person name="Demange N."/>
            <person name="Orjeda G."/>
            <person name="Samain S."/>
            <person name="Cattolico L."/>
            <person name="Pelletier E."/>
            <person name="Couloux A."/>
            <person name="Segurens B."/>
            <person name="Wincker P."/>
            <person name="D'Hont A."/>
            <person name="Scarpelli C."/>
            <person name="Weissenbach J."/>
            <person name="Salanoubat M."/>
            <person name="Quetier F."/>
            <person name="Yu Y."/>
            <person name="Kim H.R."/>
            <person name="Rambo T."/>
            <person name="Currie J."/>
            <person name="Collura K."/>
            <person name="Luo M."/>
            <person name="Yang T."/>
            <person name="Ammiraju J.S.S."/>
            <person name="Engler F."/>
            <person name="Soderlund C."/>
            <person name="Wing R.A."/>
            <person name="Palmer L.E."/>
            <person name="de la Bastide M."/>
            <person name="Spiegel L."/>
            <person name="Nascimento L."/>
            <person name="Zutavern T."/>
            <person name="O'Shaughnessy A."/>
            <person name="Dike S."/>
            <person name="Dedhia N."/>
            <person name="Preston R."/>
            <person name="Balija V."/>
            <person name="McCombie W.R."/>
            <person name="Chow T."/>
            <person name="Chen H."/>
            <person name="Chung M."/>
            <person name="Chen C."/>
            <person name="Shaw J."/>
            <person name="Wu H."/>
            <person name="Hsiao K."/>
            <person name="Chao Y."/>
            <person name="Chu M."/>
            <person name="Cheng C."/>
            <person name="Hour A."/>
            <person name="Lee P."/>
            <person name="Lin S."/>
            <person name="Lin Y."/>
            <person name="Liou J."/>
            <person name="Liu S."/>
            <person name="Hsing Y."/>
            <person name="Raghuvanshi S."/>
            <person name="Mohanty A."/>
            <person name="Bharti A.K."/>
            <person name="Gaur A."/>
            <person name="Gupta V."/>
            <person name="Kumar D."/>
            <person name="Ravi V."/>
            <person name="Vij S."/>
            <person name="Kapur A."/>
            <person name="Khurana P."/>
            <person name="Khurana P."/>
            <person name="Khurana J.P."/>
            <person name="Tyagi A.K."/>
            <person name="Gaikwad K."/>
            <person name="Singh A."/>
            <person name="Dalal V."/>
            <person name="Srivastava S."/>
            <person name="Dixit A."/>
            <person name="Pal A.K."/>
            <person name="Ghazi I.A."/>
            <person name="Yadav M."/>
            <person name="Pandit A."/>
            <person name="Bhargava A."/>
            <person name="Sureshbabu K."/>
            <person name="Batra K."/>
            <person name="Sharma T.R."/>
            <person name="Mohapatra T."/>
            <person name="Singh N.K."/>
            <person name="Messing J."/>
            <person name="Nelson A.B."/>
            <person name="Fuks G."/>
            <person name="Kavchok S."/>
            <person name="Keizer G."/>
            <person name="Linton E."/>
            <person name="Llaca V."/>
            <person name="Song R."/>
            <person name="Tanyolac B."/>
            <person name="Young S."/>
            <person name="Ho-Il K."/>
            <person name="Hahn J.H."/>
            <person name="Sangsakoo G."/>
            <person name="Vanavichit A."/>
            <person name="de Mattos Luiz.A.T."/>
            <person name="Zimmer P.D."/>
            <person name="Malone G."/>
            <person name="Dellagostin O."/>
            <person name="de Oliveira A.C."/>
            <person name="Bevan M."/>
            <person name="Bancroft I."/>
            <person name="Minx P."/>
            <person name="Cordum H."/>
            <person name="Wilson R."/>
            <person name="Cheng Z."/>
            <person name="Jin W."/>
            <person name="Jiang J."/>
            <person name="Leong S.A."/>
            <person name="Iwama H."/>
            <person name="Gojobori T."/>
            <person name="Itoh T."/>
            <person name="Niimura Y."/>
            <person name="Fujii Y."/>
            <person name="Habara T."/>
            <person name="Sakai H."/>
            <person name="Sato Y."/>
            <person name="Wilson G."/>
            <person name="Kumar K."/>
            <person name="McCouch S."/>
            <person name="Juretic N."/>
            <person name="Hoen D."/>
            <person name="Wright S."/>
            <person name="Bruskiewich R."/>
            <person name="Bureau T."/>
            <person name="Miyao A."/>
            <person name="Hirochika H."/>
            <person name="Nishikawa T."/>
            <person name="Kadowaki K."/>
            <person name="Sugiura M."/>
            <person name="Burr B."/>
            <person name="Sasaki T."/>
        </authorList>
    </citation>
    <scope>NUCLEOTIDE SEQUENCE [LARGE SCALE GENOMIC DNA]</scope>
    <source>
        <strain evidence="3">cv. Nipponbare</strain>
    </source>
</reference>
<name>A0A0P0VV44_ORYSJ</name>
<feature type="compositionally biased region" description="Basic and acidic residues" evidence="1">
    <location>
        <begin position="24"/>
        <end position="33"/>
    </location>
</feature>
<keyword evidence="3" id="KW-1185">Reference proteome</keyword>
<dbReference type="PaxDb" id="39947-A0A0P0VV44"/>
<reference evidence="2 3" key="2">
    <citation type="journal article" date="2013" name="Plant Cell Physiol.">
        <title>Rice Annotation Project Database (RAP-DB): an integrative and interactive database for rice genomics.</title>
        <authorList>
            <person name="Sakai H."/>
            <person name="Lee S.S."/>
            <person name="Tanaka T."/>
            <person name="Numa H."/>
            <person name="Kim J."/>
            <person name="Kawahara Y."/>
            <person name="Wakimoto H."/>
            <person name="Yang C.C."/>
            <person name="Iwamoto M."/>
            <person name="Abe T."/>
            <person name="Yamada Y."/>
            <person name="Muto A."/>
            <person name="Inokuchi H."/>
            <person name="Ikemura T."/>
            <person name="Matsumoto T."/>
            <person name="Sasaki T."/>
            <person name="Itoh T."/>
        </authorList>
    </citation>
    <scope>NUCLEOTIDE SEQUENCE [LARGE SCALE GENOMIC DNA]</scope>
    <source>
        <strain evidence="3">cv. Nipponbare</strain>
    </source>
</reference>
<feature type="compositionally biased region" description="Low complexity" evidence="1">
    <location>
        <begin position="8"/>
        <end position="23"/>
    </location>
</feature>
<feature type="region of interest" description="Disordered" evidence="1">
    <location>
        <begin position="1"/>
        <end position="33"/>
    </location>
</feature>
<dbReference type="InParanoid" id="A0A0P0VV44"/>
<dbReference type="EMBL" id="AP014959">
    <property type="protein sequence ID" value="BAS83102.1"/>
    <property type="molecule type" value="Genomic_DNA"/>
</dbReference>
<gene>
    <name evidence="2" type="ordered locus">Os03g0231400</name>
    <name evidence="2" type="ORF">OSNPB_030231400</name>
</gene>
<feature type="region of interest" description="Disordered" evidence="1">
    <location>
        <begin position="47"/>
        <end position="93"/>
    </location>
</feature>
<dbReference type="Gramene" id="Os03t0231400-01">
    <property type="protein sequence ID" value="Os03t0231400-01"/>
    <property type="gene ID" value="Os03g0231400"/>
</dbReference>
<feature type="compositionally biased region" description="Low complexity" evidence="1">
    <location>
        <begin position="51"/>
        <end position="84"/>
    </location>
</feature>